<proteinExistence type="predicted"/>
<feature type="signal peptide" evidence="1">
    <location>
        <begin position="1"/>
        <end position="23"/>
    </location>
</feature>
<sequence length="186" mass="19206">MAFVRNLLIFTLFCILQPSTVDSVELSAGEMIQRVKRQCGCCSCSGSGTSSCSCSPSCPCTSGAGYNNYAADYGYNLGGNSFGIPFGNSYIAAYGQYNPAMFGMNTGSSCGMGGTTTGCGSSNILPYNFGSGYDGIFANTGTGYGYPQMTACSAAFNTRCYCGTGYSPCNNGALCCRNGSNSPMMP</sequence>
<evidence type="ECO:0000313" key="2">
    <source>
        <dbReference type="Proteomes" id="UP000887581"/>
    </source>
</evidence>
<dbReference type="Proteomes" id="UP000887581">
    <property type="component" value="Unplaced"/>
</dbReference>
<evidence type="ECO:0000256" key="1">
    <source>
        <dbReference type="SAM" id="SignalP"/>
    </source>
</evidence>
<accession>A0A915PMG2</accession>
<dbReference type="AlphaFoldDB" id="A0A915PMG2"/>
<protein>
    <submittedName>
        <fullName evidence="3">Uncharacterized protein</fullName>
    </submittedName>
</protein>
<dbReference type="WBParaSite" id="sdigi.contig153.g5325.t1">
    <property type="protein sequence ID" value="sdigi.contig153.g5325.t1"/>
    <property type="gene ID" value="sdigi.contig153.g5325"/>
</dbReference>
<keyword evidence="2" id="KW-1185">Reference proteome</keyword>
<keyword evidence="1" id="KW-0732">Signal</keyword>
<organism evidence="2 3">
    <name type="scientific">Setaria digitata</name>
    <dbReference type="NCBI Taxonomy" id="48799"/>
    <lineage>
        <taxon>Eukaryota</taxon>
        <taxon>Metazoa</taxon>
        <taxon>Ecdysozoa</taxon>
        <taxon>Nematoda</taxon>
        <taxon>Chromadorea</taxon>
        <taxon>Rhabditida</taxon>
        <taxon>Spirurina</taxon>
        <taxon>Spiruromorpha</taxon>
        <taxon>Filarioidea</taxon>
        <taxon>Setariidae</taxon>
        <taxon>Setaria</taxon>
    </lineage>
</organism>
<reference evidence="3" key="1">
    <citation type="submission" date="2022-11" db="UniProtKB">
        <authorList>
            <consortium name="WormBaseParasite"/>
        </authorList>
    </citation>
    <scope>IDENTIFICATION</scope>
</reference>
<evidence type="ECO:0000313" key="3">
    <source>
        <dbReference type="WBParaSite" id="sdigi.contig153.g5325.t1"/>
    </source>
</evidence>
<name>A0A915PMG2_9BILA</name>
<feature type="chain" id="PRO_5037365721" evidence="1">
    <location>
        <begin position="24"/>
        <end position="186"/>
    </location>
</feature>